<evidence type="ECO:0000313" key="4">
    <source>
        <dbReference type="EMBL" id="UTV26963.1"/>
    </source>
</evidence>
<name>A0ABY5GCL2_9GAMM</name>
<organism evidence="4 5">
    <name type="scientific">Photobacterium atrarenae</name>
    <dbReference type="NCBI Taxonomy" id="865757"/>
    <lineage>
        <taxon>Bacteria</taxon>
        <taxon>Pseudomonadati</taxon>
        <taxon>Pseudomonadota</taxon>
        <taxon>Gammaproteobacteria</taxon>
        <taxon>Vibrionales</taxon>
        <taxon>Vibrionaceae</taxon>
        <taxon>Photobacterium</taxon>
    </lineage>
</organism>
<evidence type="ECO:0000259" key="3">
    <source>
        <dbReference type="Pfam" id="PF02719"/>
    </source>
</evidence>
<dbReference type="InterPro" id="IPR003869">
    <property type="entry name" value="Polysac_CapD-like"/>
</dbReference>
<dbReference type="EMBL" id="CP101508">
    <property type="protein sequence ID" value="UTV26963.1"/>
    <property type="molecule type" value="Genomic_DNA"/>
</dbReference>
<dbReference type="RefSeq" id="WP_255388174.1">
    <property type="nucleotide sequence ID" value="NZ_CP101508.1"/>
</dbReference>
<keyword evidence="2" id="KW-0472">Membrane</keyword>
<comment type="similarity">
    <text evidence="1">Belongs to the polysaccharide synthase family.</text>
</comment>
<dbReference type="InterPro" id="IPR036291">
    <property type="entry name" value="NAD(P)-bd_dom_sf"/>
</dbReference>
<keyword evidence="2" id="KW-0812">Transmembrane</keyword>
<accession>A0ABY5GCL2</accession>
<feature type="domain" description="Polysaccharide biosynthesis protein CapD-like" evidence="3">
    <location>
        <begin position="283"/>
        <end position="576"/>
    </location>
</feature>
<proteinExistence type="inferred from homology"/>
<evidence type="ECO:0000256" key="2">
    <source>
        <dbReference type="SAM" id="Phobius"/>
    </source>
</evidence>
<dbReference type="Pfam" id="PF02719">
    <property type="entry name" value="Polysacc_synt_2"/>
    <property type="match status" value="1"/>
</dbReference>
<gene>
    <name evidence="4" type="ORF">NNL38_11475</name>
</gene>
<dbReference type="PANTHER" id="PTHR43318">
    <property type="entry name" value="UDP-N-ACETYLGLUCOSAMINE 4,6-DEHYDRATASE"/>
    <property type="match status" value="1"/>
</dbReference>
<sequence length="642" mass="70707">MSPLDSILSIPRSYKRLISIVIDTFFITMAFWGAFWTRLGTVEEFTDAVYWQVLALLVVSTLILFTRVGLYRAILRYLSVHALLSITISSAVSAVLLVLSAYFSYAFIPRSVPIIYGTYLVILCGGARLLVRILVSQHNTRKKPRALIYGAGSSGRQLVNLLRQGDEYHPVAFVDDDKKLQKTVVQGLAIYKPQCLKQLLSKTGAKTILLAMPSASRSQRKAIINSLVELPVEVLSIPNLADIVNGSASIDQLRDVPIEDLLGRDSVEPQPDLLAANIKDKVVMVTGAGGSIGSELCRQIVQQKPKSLVLFELSEFGLYKIDKELSDFVKTEGLQTEIIPLLGSVQRLNRLAIVMQSFKVQTLYHAAAYKHVPLVEYNVVEGVRNNVFGTYYTAMAAIESGVESFVLISTDKAVRPTNIMGATKRLAELALQSLAAENNGTRFCMVRFGNVLGSSGSVIPLFKKQIAEGGPVTVTHPEIIRYFMTIPEAAQLVIQAGAMGKGGDVFVLDMGEPVKIVDLAKNLIQLSGLEVKSEDNPHGDIEIKFSGLRPGEKLFEELLIGDNVNRTAHERIMTANETFLPYSDFKEVLGNLDKACHSFDHDTIRHILLNTPTGFAPTDGIGDLVWHANEKVLRDETKKIIH</sequence>
<keyword evidence="2" id="KW-1133">Transmembrane helix</keyword>
<evidence type="ECO:0000256" key="1">
    <source>
        <dbReference type="ARBA" id="ARBA00007430"/>
    </source>
</evidence>
<feature type="transmembrane region" description="Helical" evidence="2">
    <location>
        <begin position="114"/>
        <end position="135"/>
    </location>
</feature>
<reference evidence="4" key="1">
    <citation type="submission" date="2022-07" db="EMBL/GenBank/DDBJ databases">
        <title>Genome sequencing of Photobacterium atrarenae GJH2-4.</title>
        <authorList>
            <person name="Park S.-J."/>
        </authorList>
    </citation>
    <scope>NUCLEOTIDE SEQUENCE</scope>
    <source>
        <strain evidence="4">GJH2-4</strain>
    </source>
</reference>
<evidence type="ECO:0000313" key="5">
    <source>
        <dbReference type="Proteomes" id="UP001057998"/>
    </source>
</evidence>
<feature type="transmembrane region" description="Helical" evidence="2">
    <location>
        <begin position="17"/>
        <end position="37"/>
    </location>
</feature>
<dbReference type="InterPro" id="IPR051203">
    <property type="entry name" value="Polysaccharide_Synthase-Rel"/>
</dbReference>
<keyword evidence="5" id="KW-1185">Reference proteome</keyword>
<dbReference type="SUPFAM" id="SSF51735">
    <property type="entry name" value="NAD(P)-binding Rossmann-fold domains"/>
    <property type="match status" value="2"/>
</dbReference>
<dbReference type="Pfam" id="PF13727">
    <property type="entry name" value="CoA_binding_3"/>
    <property type="match status" value="1"/>
</dbReference>
<protein>
    <submittedName>
        <fullName evidence="4">Polysaccharide biosynthesis protein</fullName>
    </submittedName>
</protein>
<dbReference type="CDD" id="cd05237">
    <property type="entry name" value="UDP_invert_4-6DH_SDR_e"/>
    <property type="match status" value="1"/>
</dbReference>
<dbReference type="Gene3D" id="3.40.50.720">
    <property type="entry name" value="NAD(P)-binding Rossmann-like Domain"/>
    <property type="match status" value="2"/>
</dbReference>
<feature type="transmembrane region" description="Helical" evidence="2">
    <location>
        <begin position="49"/>
        <end position="70"/>
    </location>
</feature>
<dbReference type="PANTHER" id="PTHR43318:SF1">
    <property type="entry name" value="POLYSACCHARIDE BIOSYNTHESIS PROTEIN EPSC-RELATED"/>
    <property type="match status" value="1"/>
</dbReference>
<dbReference type="Proteomes" id="UP001057998">
    <property type="component" value="Chromosome 1"/>
</dbReference>
<feature type="transmembrane region" description="Helical" evidence="2">
    <location>
        <begin position="82"/>
        <end position="108"/>
    </location>
</feature>